<evidence type="ECO:0000256" key="4">
    <source>
        <dbReference type="ARBA" id="ARBA00022989"/>
    </source>
</evidence>
<dbReference type="PANTHER" id="PTHR21143">
    <property type="entry name" value="INVERTEBRATE GUSTATORY RECEPTOR"/>
    <property type="match status" value="1"/>
</dbReference>
<keyword evidence="7" id="KW-0807">Transducer</keyword>
<dbReference type="GO" id="GO:0007635">
    <property type="term" value="P:chemosensory behavior"/>
    <property type="evidence" value="ECO:0007669"/>
    <property type="project" value="TreeGrafter"/>
</dbReference>
<evidence type="ECO:0000256" key="1">
    <source>
        <dbReference type="ARBA" id="ARBA00004651"/>
    </source>
</evidence>
<evidence type="ECO:0000256" key="6">
    <source>
        <dbReference type="ARBA" id="ARBA00023170"/>
    </source>
</evidence>
<reference evidence="9 10" key="1">
    <citation type="submission" date="2020-08" db="EMBL/GenBank/DDBJ databases">
        <title>Aphidius gifuensis genome sequencing and assembly.</title>
        <authorList>
            <person name="Du Z."/>
        </authorList>
    </citation>
    <scope>NUCLEOTIDE SEQUENCE [LARGE SCALE GENOMIC DNA]</scope>
    <source>
        <strain evidence="9">YNYX2018</strain>
        <tissue evidence="9">Adults</tissue>
    </source>
</reference>
<evidence type="ECO:0000313" key="9">
    <source>
        <dbReference type="EMBL" id="KAF7992956.1"/>
    </source>
</evidence>
<dbReference type="GO" id="GO:0005886">
    <property type="term" value="C:plasma membrane"/>
    <property type="evidence" value="ECO:0007669"/>
    <property type="project" value="UniProtKB-SubCell"/>
</dbReference>
<evidence type="ECO:0000256" key="7">
    <source>
        <dbReference type="ARBA" id="ARBA00023224"/>
    </source>
</evidence>
<accession>A0A834XY37</accession>
<gene>
    <name evidence="9" type="ORF">HCN44_005737</name>
</gene>
<keyword evidence="4 8" id="KW-1133">Transmembrane helix</keyword>
<protein>
    <recommendedName>
        <fullName evidence="11">Gustatory receptor</fullName>
    </recommendedName>
</protein>
<keyword evidence="10" id="KW-1185">Reference proteome</keyword>
<feature type="transmembrane region" description="Helical" evidence="8">
    <location>
        <begin position="19"/>
        <end position="38"/>
    </location>
</feature>
<proteinExistence type="predicted"/>
<keyword evidence="6" id="KW-0675">Receptor</keyword>
<comment type="caution">
    <text evidence="9">The sequence shown here is derived from an EMBL/GenBank/DDBJ whole genome shotgun (WGS) entry which is preliminary data.</text>
</comment>
<dbReference type="GO" id="GO:0043025">
    <property type="term" value="C:neuronal cell body"/>
    <property type="evidence" value="ECO:0007669"/>
    <property type="project" value="TreeGrafter"/>
</dbReference>
<organism evidence="9 10">
    <name type="scientific">Aphidius gifuensis</name>
    <name type="common">Parasitoid wasp</name>
    <dbReference type="NCBI Taxonomy" id="684658"/>
    <lineage>
        <taxon>Eukaryota</taxon>
        <taxon>Metazoa</taxon>
        <taxon>Ecdysozoa</taxon>
        <taxon>Arthropoda</taxon>
        <taxon>Hexapoda</taxon>
        <taxon>Insecta</taxon>
        <taxon>Pterygota</taxon>
        <taxon>Neoptera</taxon>
        <taxon>Endopterygota</taxon>
        <taxon>Hymenoptera</taxon>
        <taxon>Apocrita</taxon>
        <taxon>Ichneumonoidea</taxon>
        <taxon>Braconidae</taxon>
        <taxon>Aphidiinae</taxon>
        <taxon>Aphidius</taxon>
    </lineage>
</organism>
<dbReference type="OrthoDB" id="6366728at2759"/>
<dbReference type="Pfam" id="PF08395">
    <property type="entry name" value="7tm_7"/>
    <property type="match status" value="1"/>
</dbReference>
<dbReference type="GO" id="GO:0007165">
    <property type="term" value="P:signal transduction"/>
    <property type="evidence" value="ECO:0007669"/>
    <property type="project" value="UniProtKB-KW"/>
</dbReference>
<evidence type="ECO:0000256" key="3">
    <source>
        <dbReference type="ARBA" id="ARBA00022692"/>
    </source>
</evidence>
<evidence type="ECO:0000256" key="8">
    <source>
        <dbReference type="SAM" id="Phobius"/>
    </source>
</evidence>
<dbReference type="Proteomes" id="UP000639338">
    <property type="component" value="Unassembled WGS sequence"/>
</dbReference>
<dbReference type="PANTHER" id="PTHR21143:SF133">
    <property type="entry name" value="GUSTATORY AND PHEROMONE RECEPTOR 32A-RELATED"/>
    <property type="match status" value="1"/>
</dbReference>
<dbReference type="GO" id="GO:0030424">
    <property type="term" value="C:axon"/>
    <property type="evidence" value="ECO:0007669"/>
    <property type="project" value="TreeGrafter"/>
</dbReference>
<dbReference type="AlphaFoldDB" id="A0A834XY37"/>
<dbReference type="GO" id="GO:0030425">
    <property type="term" value="C:dendrite"/>
    <property type="evidence" value="ECO:0007669"/>
    <property type="project" value="TreeGrafter"/>
</dbReference>
<comment type="subcellular location">
    <subcellularLocation>
        <location evidence="1">Cell membrane</location>
        <topology evidence="1">Multi-pass membrane protein</topology>
    </subcellularLocation>
</comment>
<dbReference type="InterPro" id="IPR013604">
    <property type="entry name" value="7TM_chemorcpt"/>
</dbReference>
<keyword evidence="3 8" id="KW-0812">Transmembrane</keyword>
<sequence>MTAIHAISTSTANLFSFPLLWITLYNSGCMLYSAYYMIMPFILESSEQTLAITIYSGFCFMFIFFSISIIAEKVESFKNEMKNTGDLVHKIMSRSTMNDKLQKELQQFARELLAYDVSFTSCNVFYLDGTLPFSIIGTIVTYLIILGQLG</sequence>
<evidence type="ECO:0008006" key="11">
    <source>
        <dbReference type="Google" id="ProtNLM"/>
    </source>
</evidence>
<keyword evidence="5 8" id="KW-0472">Membrane</keyword>
<evidence type="ECO:0000256" key="2">
    <source>
        <dbReference type="ARBA" id="ARBA00022475"/>
    </source>
</evidence>
<name>A0A834XY37_APHGI</name>
<keyword evidence="2" id="KW-1003">Cell membrane</keyword>
<dbReference type="GO" id="GO:0008049">
    <property type="term" value="P:male courtship behavior"/>
    <property type="evidence" value="ECO:0007669"/>
    <property type="project" value="TreeGrafter"/>
</dbReference>
<feature type="transmembrane region" description="Helical" evidence="8">
    <location>
        <begin position="50"/>
        <end position="71"/>
    </location>
</feature>
<evidence type="ECO:0000313" key="10">
    <source>
        <dbReference type="Proteomes" id="UP000639338"/>
    </source>
</evidence>
<dbReference type="EMBL" id="JACMRX010000003">
    <property type="protein sequence ID" value="KAF7992956.1"/>
    <property type="molecule type" value="Genomic_DNA"/>
</dbReference>
<evidence type="ECO:0000256" key="5">
    <source>
        <dbReference type="ARBA" id="ARBA00023136"/>
    </source>
</evidence>
<feature type="transmembrane region" description="Helical" evidence="8">
    <location>
        <begin position="124"/>
        <end position="145"/>
    </location>
</feature>
<dbReference type="GO" id="GO:0050909">
    <property type="term" value="P:sensory perception of taste"/>
    <property type="evidence" value="ECO:0007669"/>
    <property type="project" value="InterPro"/>
</dbReference>